<dbReference type="InterPro" id="IPR024909">
    <property type="entry name" value="Cys-tRNA/MSH_ligase"/>
</dbReference>
<dbReference type="Gene3D" id="3.40.50.620">
    <property type="entry name" value="HUPs"/>
    <property type="match status" value="1"/>
</dbReference>
<evidence type="ECO:0000256" key="7">
    <source>
        <dbReference type="ARBA" id="ARBA00022741"/>
    </source>
</evidence>
<comment type="subunit">
    <text evidence="3 13">Monomer.</text>
</comment>
<dbReference type="Pfam" id="PF23493">
    <property type="entry name" value="CysS_C"/>
    <property type="match status" value="1"/>
</dbReference>
<dbReference type="GO" id="GO:0004817">
    <property type="term" value="F:cysteine-tRNA ligase activity"/>
    <property type="evidence" value="ECO:0007669"/>
    <property type="project" value="UniProtKB-UniRule"/>
</dbReference>
<protein>
    <recommendedName>
        <fullName evidence="13">Cysteine--tRNA ligase</fullName>
        <ecNumber evidence="13">6.1.1.16</ecNumber>
    </recommendedName>
    <alternativeName>
        <fullName evidence="13">Cysteinyl-tRNA synthetase</fullName>
        <shortName evidence="13">CysRS</shortName>
    </alternativeName>
</protein>
<feature type="short sequence motif" description="'KMSKS' region" evidence="13">
    <location>
        <begin position="279"/>
        <end position="283"/>
    </location>
</feature>
<dbReference type="Pfam" id="PF01406">
    <property type="entry name" value="tRNA-synt_1e"/>
    <property type="match status" value="1"/>
</dbReference>
<feature type="binding site" evidence="13">
    <location>
        <position position="222"/>
    </location>
    <ligand>
        <name>Zn(2+)</name>
        <dbReference type="ChEBI" id="CHEBI:29105"/>
    </ligand>
</feature>
<accession>A0A562J3B3</accession>
<evidence type="ECO:0000256" key="8">
    <source>
        <dbReference type="ARBA" id="ARBA00022833"/>
    </source>
</evidence>
<evidence type="ECO:0000256" key="10">
    <source>
        <dbReference type="ARBA" id="ARBA00022917"/>
    </source>
</evidence>
<comment type="caution">
    <text evidence="15">The sequence shown here is derived from an EMBL/GenBank/DDBJ whole genome shotgun (WGS) entry which is preliminary data.</text>
</comment>
<evidence type="ECO:0000256" key="13">
    <source>
        <dbReference type="HAMAP-Rule" id="MF_00041"/>
    </source>
</evidence>
<keyword evidence="10 13" id="KW-0648">Protein biosynthesis</keyword>
<dbReference type="GO" id="GO:0008270">
    <property type="term" value="F:zinc ion binding"/>
    <property type="evidence" value="ECO:0007669"/>
    <property type="project" value="UniProtKB-UniRule"/>
</dbReference>
<dbReference type="GO" id="GO:0005829">
    <property type="term" value="C:cytosol"/>
    <property type="evidence" value="ECO:0007669"/>
    <property type="project" value="TreeGrafter"/>
</dbReference>
<dbReference type="PRINTS" id="PR00983">
    <property type="entry name" value="TRNASYNTHCYS"/>
</dbReference>
<dbReference type="PANTHER" id="PTHR10890:SF3">
    <property type="entry name" value="CYSTEINE--TRNA LIGASE, CYTOPLASMIC"/>
    <property type="match status" value="1"/>
</dbReference>
<dbReference type="GO" id="GO:0006423">
    <property type="term" value="P:cysteinyl-tRNA aminoacylation"/>
    <property type="evidence" value="ECO:0007669"/>
    <property type="project" value="UniProtKB-UniRule"/>
</dbReference>
<keyword evidence="6 13" id="KW-0479">Metal-binding</keyword>
<evidence type="ECO:0000313" key="15">
    <source>
        <dbReference type="EMBL" id="TWH77647.1"/>
    </source>
</evidence>
<evidence type="ECO:0000256" key="9">
    <source>
        <dbReference type="ARBA" id="ARBA00022840"/>
    </source>
</evidence>
<dbReference type="InterPro" id="IPR014729">
    <property type="entry name" value="Rossmann-like_a/b/a_fold"/>
</dbReference>
<dbReference type="InterPro" id="IPR015273">
    <property type="entry name" value="Cys-tRNA-synt_Ia_DALR"/>
</dbReference>
<feature type="binding site" evidence="13">
    <location>
        <position position="282"/>
    </location>
    <ligand>
        <name>ATP</name>
        <dbReference type="ChEBI" id="CHEBI:30616"/>
    </ligand>
</feature>
<dbReference type="PANTHER" id="PTHR10890">
    <property type="entry name" value="CYSTEINYL-TRNA SYNTHETASE"/>
    <property type="match status" value="1"/>
</dbReference>
<dbReference type="OrthoDB" id="9815130at2"/>
<dbReference type="Pfam" id="PF09190">
    <property type="entry name" value="DALR_2"/>
    <property type="match status" value="1"/>
</dbReference>
<comment type="catalytic activity">
    <reaction evidence="12 13">
        <text>tRNA(Cys) + L-cysteine + ATP = L-cysteinyl-tRNA(Cys) + AMP + diphosphate</text>
        <dbReference type="Rhea" id="RHEA:17773"/>
        <dbReference type="Rhea" id="RHEA-COMP:9661"/>
        <dbReference type="Rhea" id="RHEA-COMP:9679"/>
        <dbReference type="ChEBI" id="CHEBI:30616"/>
        <dbReference type="ChEBI" id="CHEBI:33019"/>
        <dbReference type="ChEBI" id="CHEBI:35235"/>
        <dbReference type="ChEBI" id="CHEBI:78442"/>
        <dbReference type="ChEBI" id="CHEBI:78517"/>
        <dbReference type="ChEBI" id="CHEBI:456215"/>
        <dbReference type="EC" id="6.1.1.16"/>
    </reaction>
</comment>
<evidence type="ECO:0000313" key="16">
    <source>
        <dbReference type="Proteomes" id="UP000315343"/>
    </source>
</evidence>
<dbReference type="EC" id="6.1.1.16" evidence="13"/>
<dbReference type="InterPro" id="IPR032678">
    <property type="entry name" value="tRNA-synt_1_cat_dom"/>
</dbReference>
<dbReference type="SUPFAM" id="SSF52374">
    <property type="entry name" value="Nucleotidylyl transferase"/>
    <property type="match status" value="1"/>
</dbReference>
<evidence type="ECO:0000256" key="12">
    <source>
        <dbReference type="ARBA" id="ARBA00047398"/>
    </source>
</evidence>
<feature type="binding site" evidence="13">
    <location>
        <position position="27"/>
    </location>
    <ligand>
        <name>Zn(2+)</name>
        <dbReference type="ChEBI" id="CHEBI:29105"/>
    </ligand>
</feature>
<keyword evidence="16" id="KW-1185">Reference proteome</keyword>
<dbReference type="RefSeq" id="WP_145086506.1">
    <property type="nucleotide sequence ID" value="NZ_VLKH01000013.1"/>
</dbReference>
<dbReference type="InterPro" id="IPR056411">
    <property type="entry name" value="CysS_C"/>
</dbReference>
<evidence type="ECO:0000256" key="3">
    <source>
        <dbReference type="ARBA" id="ARBA00011245"/>
    </source>
</evidence>
<dbReference type="GO" id="GO:0005524">
    <property type="term" value="F:ATP binding"/>
    <property type="evidence" value="ECO:0007669"/>
    <property type="project" value="UniProtKB-UniRule"/>
</dbReference>
<keyword evidence="11 13" id="KW-0030">Aminoacyl-tRNA synthetase</keyword>
<keyword evidence="8 13" id="KW-0862">Zinc</keyword>
<evidence type="ECO:0000256" key="2">
    <source>
        <dbReference type="ARBA" id="ARBA00005594"/>
    </source>
</evidence>
<dbReference type="Proteomes" id="UP000315343">
    <property type="component" value="Unassembled WGS sequence"/>
</dbReference>
<evidence type="ECO:0000256" key="5">
    <source>
        <dbReference type="ARBA" id="ARBA00022598"/>
    </source>
</evidence>
<dbReference type="InterPro" id="IPR015803">
    <property type="entry name" value="Cys-tRNA-ligase"/>
</dbReference>
<evidence type="ECO:0000259" key="14">
    <source>
        <dbReference type="SMART" id="SM00840"/>
    </source>
</evidence>
<feature type="short sequence motif" description="'HIGH' region" evidence="13">
    <location>
        <begin position="29"/>
        <end position="39"/>
    </location>
</feature>
<dbReference type="AlphaFoldDB" id="A0A562J3B3"/>
<sequence>MKLYNTLSRSIEDFKPIDENSVKMYTCGPTVYNYAHLGNLRMYIHEDVLEKTLRYIGYPVKRVMNITDVGHLESDADDGEDKMLKGAKRENKTVWEIAQHYTDAFFRDIEKLNIKKADVVAKATDYIDQYIEFIKGLEKKGFTYIANGNVYFDITKVTNYTKLSGMDLEQLRTASREDVDVDVHKKNPQDFVLWFTKSKFENQAMKWDSPWGVGYPGWHIECSVISLVNLGEQMDIHCGGVDHIPVHHTNEIAQTESYTGKDWVKYWWHGEFLIDNDGKMSKSSGEFLTLSLIEKKGFNPLSYRYFVLNSHYRKQLAFSFDSLASAENAYTKLKSRVKSIKDNLDDKGANEQAAVRYKEAFKKCLEDDLNTANAITVLFDMLKTDELNSSQKLELVADFEKVLSLDLLKEETIEIHDELADYIEEMIQKRQDAKKNKDYQLADSIRAELLEKGIVLEDTRQGVNWKKIN</sequence>
<feature type="domain" description="Cysteinyl-tRNA synthetase class Ia DALR" evidence="14">
    <location>
        <begin position="360"/>
        <end position="414"/>
    </location>
</feature>
<feature type="binding site" evidence="13">
    <location>
        <position position="247"/>
    </location>
    <ligand>
        <name>Zn(2+)</name>
        <dbReference type="ChEBI" id="CHEBI:29105"/>
    </ligand>
</feature>
<dbReference type="Gene3D" id="1.20.120.1910">
    <property type="entry name" value="Cysteine-tRNA ligase, C-terminal anti-codon recognition domain"/>
    <property type="match status" value="1"/>
</dbReference>
<gene>
    <name evidence="13" type="primary">cysS</name>
    <name evidence="15" type="ORF">LY60_03414</name>
</gene>
<dbReference type="InterPro" id="IPR009080">
    <property type="entry name" value="tRNAsynth_Ia_anticodon-bd"/>
</dbReference>
<proteinExistence type="inferred from homology"/>
<comment type="subcellular location">
    <subcellularLocation>
        <location evidence="1 13">Cytoplasm</location>
    </subcellularLocation>
</comment>
<dbReference type="SUPFAM" id="SSF47323">
    <property type="entry name" value="Anticodon-binding domain of a subclass of class I aminoacyl-tRNA synthetases"/>
    <property type="match status" value="1"/>
</dbReference>
<reference evidence="15 16" key="1">
    <citation type="submission" date="2019-07" db="EMBL/GenBank/DDBJ databases">
        <title>Genomic Encyclopedia of Type Strains, Phase I: the one thousand microbial genomes (KMG-I) project.</title>
        <authorList>
            <person name="Kyrpides N."/>
        </authorList>
    </citation>
    <scope>NUCLEOTIDE SEQUENCE [LARGE SCALE GENOMIC DNA]</scope>
    <source>
        <strain evidence="15 16">DSM 13558</strain>
    </source>
</reference>
<keyword evidence="4 13" id="KW-0963">Cytoplasm</keyword>
<keyword evidence="7 13" id="KW-0547">Nucleotide-binding</keyword>
<evidence type="ECO:0000256" key="1">
    <source>
        <dbReference type="ARBA" id="ARBA00004496"/>
    </source>
</evidence>
<evidence type="ECO:0000256" key="6">
    <source>
        <dbReference type="ARBA" id="ARBA00022723"/>
    </source>
</evidence>
<comment type="cofactor">
    <cofactor evidence="13">
        <name>Zn(2+)</name>
        <dbReference type="ChEBI" id="CHEBI:29105"/>
    </cofactor>
    <text evidence="13">Binds 1 zinc ion per subunit.</text>
</comment>
<feature type="binding site" evidence="13">
    <location>
        <position position="251"/>
    </location>
    <ligand>
        <name>Zn(2+)</name>
        <dbReference type="ChEBI" id="CHEBI:29105"/>
    </ligand>
</feature>
<evidence type="ECO:0000256" key="4">
    <source>
        <dbReference type="ARBA" id="ARBA00022490"/>
    </source>
</evidence>
<comment type="similarity">
    <text evidence="2 13">Belongs to the class-I aminoacyl-tRNA synthetase family.</text>
</comment>
<dbReference type="HAMAP" id="MF_00041">
    <property type="entry name" value="Cys_tRNA_synth"/>
    <property type="match status" value="1"/>
</dbReference>
<keyword evidence="5 13" id="KW-0436">Ligase</keyword>
<organism evidence="15 16">
    <name type="scientific">Sedimentibacter saalensis</name>
    <dbReference type="NCBI Taxonomy" id="130788"/>
    <lineage>
        <taxon>Bacteria</taxon>
        <taxon>Bacillati</taxon>
        <taxon>Bacillota</taxon>
        <taxon>Tissierellia</taxon>
        <taxon>Sedimentibacter</taxon>
    </lineage>
</organism>
<dbReference type="EMBL" id="VLKH01000013">
    <property type="protein sequence ID" value="TWH77647.1"/>
    <property type="molecule type" value="Genomic_DNA"/>
</dbReference>
<name>A0A562J3B3_9FIRM</name>
<keyword evidence="9 13" id="KW-0067">ATP-binding</keyword>
<dbReference type="CDD" id="cd00672">
    <property type="entry name" value="CysRS_core"/>
    <property type="match status" value="1"/>
</dbReference>
<dbReference type="SMART" id="SM00840">
    <property type="entry name" value="DALR_2"/>
    <property type="match status" value="1"/>
</dbReference>
<dbReference type="NCBIfam" id="TIGR00435">
    <property type="entry name" value="cysS"/>
    <property type="match status" value="1"/>
</dbReference>
<evidence type="ECO:0000256" key="11">
    <source>
        <dbReference type="ARBA" id="ARBA00023146"/>
    </source>
</evidence>